<evidence type="ECO:0000256" key="2">
    <source>
        <dbReference type="ARBA" id="ARBA00025783"/>
    </source>
</evidence>
<comment type="catalytic activity">
    <reaction evidence="4">
        <text>a 5'-end (N(7)-methyl 5'-triphosphoguanosine)-ribonucleoside in snoRNA + S-adenosyl-L-methionine = a 5'-end (N(2),N(7)-dimethyl 5'-triphosphoguanosine)-ribonucleoside in snoRNA + S-adenosyl-L-homocysteine + H(+)</text>
        <dbReference type="Rhea" id="RHEA:78475"/>
        <dbReference type="Rhea" id="RHEA-COMP:19086"/>
        <dbReference type="Rhea" id="RHEA-COMP:19088"/>
        <dbReference type="ChEBI" id="CHEBI:15378"/>
        <dbReference type="ChEBI" id="CHEBI:57856"/>
        <dbReference type="ChEBI" id="CHEBI:59789"/>
        <dbReference type="ChEBI" id="CHEBI:156461"/>
        <dbReference type="ChEBI" id="CHEBI:172880"/>
    </reaction>
    <physiologicalReaction direction="left-to-right" evidence="4">
        <dbReference type="Rhea" id="RHEA:78476"/>
    </physiologicalReaction>
</comment>
<reference evidence="8" key="1">
    <citation type="journal article" date="2020" name="Plant Biotechnol. J.">
        <title>The pomegranate (Punica granatum L.) draft genome dissects genetic divergence between soft- and hard-seeded cultivars.</title>
        <authorList>
            <person name="Luo X."/>
            <person name="Li H."/>
            <person name="Wu Z."/>
            <person name="Yao W."/>
            <person name="Zhao P."/>
            <person name="Cao D."/>
            <person name="Yu H."/>
            <person name="Li K."/>
            <person name="Poudel K."/>
            <person name="Zhao D."/>
            <person name="Zhang F."/>
            <person name="Xia X."/>
            <person name="Chen L."/>
            <person name="Wang Q."/>
            <person name="Jing D."/>
            <person name="Cao S."/>
        </authorList>
    </citation>
    <scope>NUCLEOTIDE SEQUENCE [LARGE SCALE GENOMIC DNA]</scope>
</reference>
<sequence length="304" mass="34055">MTILFLVVLHVPHGPDPNKLDSSCNEDSMAPLSNNQDISSMTNGVTEVVSEETLQLDEPDAQSDSHVRKRMKKITKKKGQGTFSGAADEDYSTSVKKYRKQRYHLFSRYDDGVKLDEEGWFSVTPEPIANHHALRCGSNAIIDGFTGVGGNAIQFAKCAKHVIAVDIDPKKIEYANHNAVIYEVDDRIDFVRGDFFLLAPRLKADTVFLSPPWGGPNYKKVERYDIKTMLKPHDGFLLFKTAKGIASKVVMFLPKNVDINQLAELSLSSCPPWSLEVERNFLNGRLKAITAYFTNPEISMNNDQ</sequence>
<gene>
    <name evidence="9 10" type="primary">LOC116214920</name>
</gene>
<evidence type="ECO:0000256" key="5">
    <source>
        <dbReference type="ARBA" id="ARBA00048763"/>
    </source>
</evidence>
<dbReference type="AlphaFoldDB" id="A0A6P8EHT4"/>
<accession>A0A6P8EHT4</accession>
<dbReference type="RefSeq" id="XP_031406285.1">
    <property type="nucleotide sequence ID" value="XM_031550425.1"/>
</dbReference>
<evidence type="ECO:0000256" key="6">
    <source>
        <dbReference type="ARBA" id="ARBA00049075"/>
    </source>
</evidence>
<evidence type="ECO:0000256" key="4">
    <source>
        <dbReference type="ARBA" id="ARBA00048740"/>
    </source>
</evidence>
<comment type="catalytic activity">
    <reaction evidence="6">
        <text>a 5'-end (N(7)-methyl 5'-triphosphoguanosine)-ribonucleoside in snRNA + S-adenosyl-L-methionine = a 5'-end (N(2),N(7)-dimethyl 5'-triphosphoguanosine)-ribonucleoside in snRNA + S-adenosyl-L-homocysteine + H(+)</text>
        <dbReference type="Rhea" id="RHEA:78471"/>
        <dbReference type="Rhea" id="RHEA-COMP:19085"/>
        <dbReference type="Rhea" id="RHEA-COMP:19087"/>
        <dbReference type="ChEBI" id="CHEBI:15378"/>
        <dbReference type="ChEBI" id="CHEBI:57856"/>
        <dbReference type="ChEBI" id="CHEBI:59789"/>
        <dbReference type="ChEBI" id="CHEBI:156461"/>
        <dbReference type="ChEBI" id="CHEBI:172880"/>
    </reaction>
    <physiologicalReaction direction="left-to-right" evidence="6">
        <dbReference type="Rhea" id="RHEA:78472"/>
    </physiologicalReaction>
</comment>
<dbReference type="GO" id="GO:0005634">
    <property type="term" value="C:nucleus"/>
    <property type="evidence" value="ECO:0007669"/>
    <property type="project" value="TreeGrafter"/>
</dbReference>
<comment type="similarity">
    <text evidence="2">Belongs to the methyltransferase superfamily. Trimethylguanosine synthase family.</text>
</comment>
<dbReference type="OrthoDB" id="194443at2759"/>
<dbReference type="InterPro" id="IPR019012">
    <property type="entry name" value="RNA_cap_Gua-N2-MeTrfase"/>
</dbReference>
<dbReference type="InterPro" id="IPR029063">
    <property type="entry name" value="SAM-dependent_MTases_sf"/>
</dbReference>
<dbReference type="PANTHER" id="PTHR14741:SF32">
    <property type="entry name" value="TRIMETHYLGUANOSINE SYNTHASE"/>
    <property type="match status" value="1"/>
</dbReference>
<evidence type="ECO:0000313" key="8">
    <source>
        <dbReference type="Proteomes" id="UP000515151"/>
    </source>
</evidence>
<keyword evidence="8" id="KW-1185">Reference proteome</keyword>
<comment type="catalytic activity">
    <reaction evidence="3">
        <text>a 5'-end (N(2),N(7)-dimethyl 5'-triphosphoguanosine)-ribonucleoside in snoRNA + S-adenosyl-L-methionine = a 5'-end (N(2),N(2),N(7)-trimethyl 5'-triphosphoguanosine)-ribonucleoside in snoRNA + S-adenosyl-L-homocysteine + H(+)</text>
        <dbReference type="Rhea" id="RHEA:78507"/>
        <dbReference type="Rhea" id="RHEA-COMP:19088"/>
        <dbReference type="Rhea" id="RHEA-COMP:19090"/>
        <dbReference type="ChEBI" id="CHEBI:15378"/>
        <dbReference type="ChEBI" id="CHEBI:57856"/>
        <dbReference type="ChEBI" id="CHEBI:59789"/>
        <dbReference type="ChEBI" id="CHEBI:167623"/>
        <dbReference type="ChEBI" id="CHEBI:172880"/>
    </reaction>
    <physiologicalReaction direction="left-to-right" evidence="3">
        <dbReference type="Rhea" id="RHEA:78508"/>
    </physiologicalReaction>
</comment>
<dbReference type="Pfam" id="PF09445">
    <property type="entry name" value="Methyltransf_15"/>
    <property type="match status" value="1"/>
</dbReference>
<dbReference type="RefSeq" id="XP_031406290.1">
    <property type="nucleotide sequence ID" value="XM_031550430.1"/>
</dbReference>
<reference evidence="9 10" key="2">
    <citation type="submission" date="2025-04" db="UniProtKB">
        <authorList>
            <consortium name="RefSeq"/>
        </authorList>
    </citation>
    <scope>IDENTIFICATION</scope>
    <source>
        <tissue evidence="9 10">Leaf</tissue>
    </source>
</reference>
<organism evidence="8 10">
    <name type="scientific">Punica granatum</name>
    <name type="common">Pomegranate</name>
    <dbReference type="NCBI Taxonomy" id="22663"/>
    <lineage>
        <taxon>Eukaryota</taxon>
        <taxon>Viridiplantae</taxon>
        <taxon>Streptophyta</taxon>
        <taxon>Embryophyta</taxon>
        <taxon>Tracheophyta</taxon>
        <taxon>Spermatophyta</taxon>
        <taxon>Magnoliopsida</taxon>
        <taxon>eudicotyledons</taxon>
        <taxon>Gunneridae</taxon>
        <taxon>Pentapetalae</taxon>
        <taxon>rosids</taxon>
        <taxon>malvids</taxon>
        <taxon>Myrtales</taxon>
        <taxon>Lythraceae</taxon>
        <taxon>Punica</taxon>
    </lineage>
</organism>
<dbReference type="GeneID" id="116214920"/>
<comment type="catalytic activity">
    <reaction evidence="5">
        <text>a 5'-end (N(2),N(7)-dimethyl 5'-triphosphoguanosine)-ribonucleoside in snRNA + S-adenosyl-L-methionine = a 5'-end (N(2),N(2),N(7)-trimethyl 5'-triphosphoguanosine)-ribonucleoside in snRNA + S-adenosyl-L-homocysteine + H(+)</text>
        <dbReference type="Rhea" id="RHEA:78479"/>
        <dbReference type="Rhea" id="RHEA-COMP:19087"/>
        <dbReference type="Rhea" id="RHEA-COMP:19089"/>
        <dbReference type="ChEBI" id="CHEBI:15378"/>
        <dbReference type="ChEBI" id="CHEBI:57856"/>
        <dbReference type="ChEBI" id="CHEBI:59789"/>
        <dbReference type="ChEBI" id="CHEBI:167623"/>
        <dbReference type="ChEBI" id="CHEBI:172880"/>
    </reaction>
    <physiologicalReaction direction="left-to-right" evidence="5">
        <dbReference type="Rhea" id="RHEA:78480"/>
    </physiologicalReaction>
</comment>
<dbReference type="CDD" id="cd02440">
    <property type="entry name" value="AdoMet_MTases"/>
    <property type="match status" value="1"/>
</dbReference>
<dbReference type="GO" id="GO:0071164">
    <property type="term" value="F:RNA cap trimethylguanosine synthase activity"/>
    <property type="evidence" value="ECO:0007669"/>
    <property type="project" value="TreeGrafter"/>
</dbReference>
<evidence type="ECO:0000256" key="3">
    <source>
        <dbReference type="ARBA" id="ARBA00047418"/>
    </source>
</evidence>
<dbReference type="FunFam" id="3.40.50.150:FF:000305">
    <property type="entry name" value="S-adenosyl-L-methionine-dependent methyltransferase superfamily protein"/>
    <property type="match status" value="1"/>
</dbReference>
<evidence type="ECO:0000256" key="1">
    <source>
        <dbReference type="ARBA" id="ARBA00018517"/>
    </source>
</evidence>
<name>A0A6P8EHT4_PUNGR</name>
<evidence type="ECO:0000256" key="7">
    <source>
        <dbReference type="ARBA" id="ARBA00049790"/>
    </source>
</evidence>
<protein>
    <recommendedName>
        <fullName evidence="1">Trimethylguanosine synthase</fullName>
    </recommendedName>
    <alternativeName>
        <fullName evidence="7">Cap-specific guanine-N(2) methyltransferase</fullName>
    </alternativeName>
</protein>
<evidence type="ECO:0000313" key="9">
    <source>
        <dbReference type="RefSeq" id="XP_031406285.1"/>
    </source>
</evidence>
<evidence type="ECO:0000313" key="10">
    <source>
        <dbReference type="RefSeq" id="XP_031406290.1"/>
    </source>
</evidence>
<dbReference type="PANTHER" id="PTHR14741">
    <property type="entry name" value="S-ADENOSYLMETHIONINE-DEPENDENT METHYLTRANSFERASE RELATED"/>
    <property type="match status" value="1"/>
</dbReference>
<dbReference type="SUPFAM" id="SSF53335">
    <property type="entry name" value="S-adenosyl-L-methionine-dependent methyltransferases"/>
    <property type="match status" value="1"/>
</dbReference>
<dbReference type="Proteomes" id="UP000515151">
    <property type="component" value="Chromosome 1"/>
</dbReference>
<proteinExistence type="inferred from homology"/>
<dbReference type="Gene3D" id="3.40.50.150">
    <property type="entry name" value="Vaccinia Virus protein VP39"/>
    <property type="match status" value="1"/>
</dbReference>